<dbReference type="PANTHER" id="PTHR11059:SF0">
    <property type="entry name" value="DNA REPAIR PROTEIN RECN"/>
    <property type="match status" value="1"/>
</dbReference>
<dbReference type="InterPro" id="IPR004604">
    <property type="entry name" value="DNA_recomb/repair_RecN"/>
</dbReference>
<evidence type="ECO:0000256" key="6">
    <source>
        <dbReference type="ARBA" id="ARBA00022840"/>
    </source>
</evidence>
<gene>
    <name evidence="12" type="ORF">SAMN05216361_2312</name>
</gene>
<dbReference type="SUPFAM" id="SSF52540">
    <property type="entry name" value="P-loop containing nucleoside triphosphate hydrolases"/>
    <property type="match status" value="2"/>
</dbReference>
<dbReference type="GO" id="GO:0005524">
    <property type="term" value="F:ATP binding"/>
    <property type="evidence" value="ECO:0007669"/>
    <property type="project" value="UniProtKB-KW"/>
</dbReference>
<dbReference type="STRING" id="634436.SAMN05216361_2312"/>
<evidence type="ECO:0000256" key="8">
    <source>
        <dbReference type="ARBA" id="ARBA00033408"/>
    </source>
</evidence>
<keyword evidence="10" id="KW-0175">Coiled coil</keyword>
<dbReference type="GO" id="GO:0043590">
    <property type="term" value="C:bacterial nucleoid"/>
    <property type="evidence" value="ECO:0007669"/>
    <property type="project" value="TreeGrafter"/>
</dbReference>
<evidence type="ECO:0000256" key="3">
    <source>
        <dbReference type="ARBA" id="ARBA00021315"/>
    </source>
</evidence>
<evidence type="ECO:0000256" key="10">
    <source>
        <dbReference type="SAM" id="Coils"/>
    </source>
</evidence>
<dbReference type="FunFam" id="3.40.50.300:FF:000356">
    <property type="entry name" value="DNA repair protein RecN"/>
    <property type="match status" value="1"/>
</dbReference>
<feature type="domain" description="RecF/RecN/SMC N-terminal" evidence="11">
    <location>
        <begin position="1"/>
        <end position="515"/>
    </location>
</feature>
<dbReference type="InterPro" id="IPR027417">
    <property type="entry name" value="P-loop_NTPase"/>
</dbReference>
<dbReference type="GO" id="GO:0006281">
    <property type="term" value="P:DNA repair"/>
    <property type="evidence" value="ECO:0007669"/>
    <property type="project" value="UniProtKB-KW"/>
</dbReference>
<dbReference type="PANTHER" id="PTHR11059">
    <property type="entry name" value="DNA REPAIR PROTEIN RECN"/>
    <property type="match status" value="1"/>
</dbReference>
<dbReference type="Gene3D" id="3.40.50.300">
    <property type="entry name" value="P-loop containing nucleotide triphosphate hydrolases"/>
    <property type="match status" value="2"/>
</dbReference>
<evidence type="ECO:0000256" key="2">
    <source>
        <dbReference type="ARBA" id="ARBA00009441"/>
    </source>
</evidence>
<organism evidence="12 13">
    <name type="scientific">Marisediminitalea aggregata</name>
    <dbReference type="NCBI Taxonomy" id="634436"/>
    <lineage>
        <taxon>Bacteria</taxon>
        <taxon>Pseudomonadati</taxon>
        <taxon>Pseudomonadota</taxon>
        <taxon>Gammaproteobacteria</taxon>
        <taxon>Alteromonadales</taxon>
        <taxon>Alteromonadaceae</taxon>
        <taxon>Marisediminitalea</taxon>
    </lineage>
</organism>
<evidence type="ECO:0000256" key="1">
    <source>
        <dbReference type="ARBA" id="ARBA00003618"/>
    </source>
</evidence>
<dbReference type="Proteomes" id="UP000184520">
    <property type="component" value="Unassembled WGS sequence"/>
</dbReference>
<keyword evidence="13" id="KW-1185">Reference proteome</keyword>
<evidence type="ECO:0000256" key="7">
    <source>
        <dbReference type="ARBA" id="ARBA00023204"/>
    </source>
</evidence>
<evidence type="ECO:0000313" key="13">
    <source>
        <dbReference type="Proteomes" id="UP000184520"/>
    </source>
</evidence>
<dbReference type="GO" id="GO:0009432">
    <property type="term" value="P:SOS response"/>
    <property type="evidence" value="ECO:0007669"/>
    <property type="project" value="TreeGrafter"/>
</dbReference>
<dbReference type="GO" id="GO:0006310">
    <property type="term" value="P:DNA recombination"/>
    <property type="evidence" value="ECO:0007669"/>
    <property type="project" value="InterPro"/>
</dbReference>
<dbReference type="InterPro" id="IPR003395">
    <property type="entry name" value="RecF/RecN/SMC_N"/>
</dbReference>
<dbReference type="PIRSF" id="PIRSF003128">
    <property type="entry name" value="RecN"/>
    <property type="match status" value="1"/>
</dbReference>
<sequence length="561" mass="61885">MLSHLSVKNFAVVKEVNIAFESGMTAVTGETGAGKSIAIDALSLCMGERADASAVRKGADKAEIIAYFSLLDSPKARDWLDENDLVLDDDANTCFIRRLISKEGRSKAFINGVPVALQQLKQLGQHLIAIHGQNTHLQLLKDDVQRKLVDDFAANHKALEDTRAAYQHWQALAKELNRLQEAAQQRADREQLLSYQVSELDEFALEDGEFTELEAEHKRLSNGQTLLEQAQMSFYNLYESDEFNALKAIQTSMDKLADLQEHDPALAPIVTMLNDASIQVEEAAHELRSYCDHLEIDPLRLQQVEKRYSTALELARKHQVMAEELYAYHQTLSSELSNLNADSERLDELNAELEAAHQAFLASSKALSESRVKAAAKLAKQVEVQIRTLNMPHATFTIDVAYNPTAKPSAIGMDDIAMLVSTNPGQAADRLDKVVSGGELSRIGLALQVISRDSDLTPTLIFDEVDTGISGPTASIVGQLLRRLGKENQVMCVTHLPQVAAQAHNQLFVTKTTDGNETQTHILALTEQARIDELARLLAGDKITPNALANARELLENVQPN</sequence>
<dbReference type="Pfam" id="PF02463">
    <property type="entry name" value="SMC_N"/>
    <property type="match status" value="1"/>
</dbReference>
<dbReference type="CDD" id="cd03241">
    <property type="entry name" value="ABC_RecN"/>
    <property type="match status" value="2"/>
</dbReference>
<keyword evidence="4" id="KW-0547">Nucleotide-binding</keyword>
<dbReference type="RefSeq" id="WP_073322466.1">
    <property type="nucleotide sequence ID" value="NZ_FQWD01000003.1"/>
</dbReference>
<evidence type="ECO:0000256" key="4">
    <source>
        <dbReference type="ARBA" id="ARBA00022741"/>
    </source>
</evidence>
<protein>
    <recommendedName>
        <fullName evidence="3 9">DNA repair protein RecN</fullName>
    </recommendedName>
    <alternativeName>
        <fullName evidence="8 9">Recombination protein N</fullName>
    </alternativeName>
</protein>
<evidence type="ECO:0000256" key="5">
    <source>
        <dbReference type="ARBA" id="ARBA00022763"/>
    </source>
</evidence>
<accession>A0A1M5K0N4</accession>
<evidence type="ECO:0000313" key="12">
    <source>
        <dbReference type="EMBL" id="SHG45863.1"/>
    </source>
</evidence>
<dbReference type="EMBL" id="FQWD01000003">
    <property type="protein sequence ID" value="SHG45863.1"/>
    <property type="molecule type" value="Genomic_DNA"/>
</dbReference>
<feature type="coiled-coil region" evidence="10">
    <location>
        <begin position="159"/>
        <end position="193"/>
    </location>
</feature>
<evidence type="ECO:0000259" key="11">
    <source>
        <dbReference type="Pfam" id="PF02463"/>
    </source>
</evidence>
<name>A0A1M5K0N4_9ALTE</name>
<keyword evidence="7 9" id="KW-0234">DNA repair</keyword>
<feature type="coiled-coil region" evidence="10">
    <location>
        <begin position="329"/>
        <end position="359"/>
    </location>
</feature>
<dbReference type="NCBIfam" id="TIGR00634">
    <property type="entry name" value="recN"/>
    <property type="match status" value="1"/>
</dbReference>
<proteinExistence type="inferred from homology"/>
<dbReference type="NCBIfam" id="NF008121">
    <property type="entry name" value="PRK10869.1"/>
    <property type="match status" value="1"/>
</dbReference>
<comment type="similarity">
    <text evidence="2 9">Belongs to the RecN family.</text>
</comment>
<dbReference type="FunFam" id="3.40.50.300:FF:000319">
    <property type="entry name" value="DNA repair protein RecN"/>
    <property type="match status" value="1"/>
</dbReference>
<dbReference type="AlphaFoldDB" id="A0A1M5K0N4"/>
<evidence type="ECO:0000256" key="9">
    <source>
        <dbReference type="PIRNR" id="PIRNR003128"/>
    </source>
</evidence>
<reference evidence="13" key="1">
    <citation type="submission" date="2016-11" db="EMBL/GenBank/DDBJ databases">
        <authorList>
            <person name="Varghese N."/>
            <person name="Submissions S."/>
        </authorList>
    </citation>
    <scope>NUCLEOTIDE SEQUENCE [LARGE SCALE GENOMIC DNA]</scope>
    <source>
        <strain evidence="13">CGMCC 1.8995</strain>
    </source>
</reference>
<comment type="function">
    <text evidence="1 9">May be involved in recombinational repair of damaged DNA.</text>
</comment>
<keyword evidence="5 9" id="KW-0227">DNA damage</keyword>
<keyword evidence="6" id="KW-0067">ATP-binding</keyword>
<dbReference type="OrthoDB" id="9806954at2"/>